<dbReference type="InterPro" id="IPR003439">
    <property type="entry name" value="ABC_transporter-like_ATP-bd"/>
</dbReference>
<sequence length="748" mass="81096">MIEESQRLSSAGARSSTAVARTTDPRLDADHRELATFLDLAAHEMGVSFDRVEARRHFGEWSRDSGAGNSLSDLHAMLSASASGFRLRVDLLPLALDEAAGMIRPQAPLGLLRRNDDGSLGWTLLADYRGFRVKVFDSALGSEAKWMSLRRLGKRIGDAPPVREWIALQPLLLCSPPSSAHEHPTPLSRLLTLLAPDRSDIGVILIFAVVIGLLALSSPIAVEALVNTVAFGQFVQPVIVLAGILGVFLGFAAAMRAVQAYIAEIIQRRLFVRIAGDLAHRLPRVGSKFWDNHYGPELTNRFFEVVTVQKVTTQLLLEGSALLLQTLVGMAVIAFYHPVLLGFDAFLLLFIFGIIFLMGRGAVDTSVNESRQKYATAAWFEDLARFSNLFGSRSAAAFAVEQTDRRVAEYLTARIDHFRILMRQVIASLALQVVASTVLLGLGGWLVIRGELSLGQLVAAELIVTVIVGSFAKIGKFLEGYYDVMASMDKLGHLFDLPTERLDGIEMAVGREGVAVKLRDVTTPPTACGARLDKASCAIDPGTMVAVVGGSAAQRRQFLEVLIRDVDPLEGCIELDGLDARRVSIESLRDQASLVGDAEIFHGSVTQNVHVGRSTVGEAEVAAALQAVDLLDEMLSLREGLDYRLETEGNILSLDQKVRMTLARALAGRPRMLLIDHALDGLPDDIIGRVFGSLKALDGNCTLIIATGRRDVLLACDAALTIGRDGKVNSSPVQLPHQDSPRLLTKQV</sequence>
<keyword evidence="3 6" id="KW-1133">Transmembrane helix</keyword>
<feature type="region of interest" description="Disordered" evidence="5">
    <location>
        <begin position="1"/>
        <end position="25"/>
    </location>
</feature>
<feature type="transmembrane region" description="Helical" evidence="6">
    <location>
        <begin position="425"/>
        <end position="448"/>
    </location>
</feature>
<feature type="transmembrane region" description="Helical" evidence="6">
    <location>
        <begin position="201"/>
        <end position="222"/>
    </location>
</feature>
<dbReference type="RefSeq" id="WP_145431916.1">
    <property type="nucleotide sequence ID" value="NZ_CP036339.1"/>
</dbReference>
<accession>A0A517TVD1</accession>
<comment type="subcellular location">
    <subcellularLocation>
        <location evidence="1">Cell membrane</location>
        <topology evidence="1">Multi-pass membrane protein</topology>
    </subcellularLocation>
</comment>
<dbReference type="GO" id="GO:0015421">
    <property type="term" value="F:ABC-type oligopeptide transporter activity"/>
    <property type="evidence" value="ECO:0007669"/>
    <property type="project" value="TreeGrafter"/>
</dbReference>
<dbReference type="InterPro" id="IPR039421">
    <property type="entry name" value="Type_1_exporter"/>
</dbReference>
<gene>
    <name evidence="9" type="primary">ndvA</name>
    <name evidence="9" type="ORF">I41_15050</name>
</gene>
<feature type="transmembrane region" description="Helical" evidence="6">
    <location>
        <begin position="234"/>
        <end position="258"/>
    </location>
</feature>
<dbReference type="Pfam" id="PF00005">
    <property type="entry name" value="ABC_tran"/>
    <property type="match status" value="1"/>
</dbReference>
<dbReference type="InterPro" id="IPR036640">
    <property type="entry name" value="ABC1_TM_sf"/>
</dbReference>
<dbReference type="InterPro" id="IPR027417">
    <property type="entry name" value="P-loop_NTPase"/>
</dbReference>
<dbReference type="SUPFAM" id="SSF90123">
    <property type="entry name" value="ABC transporter transmembrane region"/>
    <property type="match status" value="1"/>
</dbReference>
<keyword evidence="9" id="KW-0547">Nucleotide-binding</keyword>
<feature type="transmembrane region" description="Helical" evidence="6">
    <location>
        <begin position="345"/>
        <end position="363"/>
    </location>
</feature>
<dbReference type="OrthoDB" id="311344at2"/>
<dbReference type="Gene3D" id="1.20.1560.10">
    <property type="entry name" value="ABC transporter type 1, transmembrane domain"/>
    <property type="match status" value="1"/>
</dbReference>
<dbReference type="GO" id="GO:0005886">
    <property type="term" value="C:plasma membrane"/>
    <property type="evidence" value="ECO:0007669"/>
    <property type="project" value="UniProtKB-SubCell"/>
</dbReference>
<feature type="domain" description="ABC transmembrane type-1" evidence="8">
    <location>
        <begin position="203"/>
        <end position="483"/>
    </location>
</feature>
<evidence type="ECO:0000256" key="1">
    <source>
        <dbReference type="ARBA" id="ARBA00004651"/>
    </source>
</evidence>
<evidence type="ECO:0000256" key="4">
    <source>
        <dbReference type="ARBA" id="ARBA00023136"/>
    </source>
</evidence>
<name>A0A517TVD1_9BACT</name>
<proteinExistence type="predicted"/>
<evidence type="ECO:0000313" key="10">
    <source>
        <dbReference type="Proteomes" id="UP000317909"/>
    </source>
</evidence>
<feature type="domain" description="ABC transporter" evidence="7">
    <location>
        <begin position="516"/>
        <end position="747"/>
    </location>
</feature>
<keyword evidence="10" id="KW-1185">Reference proteome</keyword>
<feature type="compositionally biased region" description="Polar residues" evidence="5">
    <location>
        <begin position="7"/>
        <end position="20"/>
    </location>
</feature>
<dbReference type="InterPro" id="IPR011527">
    <property type="entry name" value="ABC1_TM_dom"/>
</dbReference>
<dbReference type="KEGG" id="llh:I41_15050"/>
<dbReference type="PROSITE" id="PS50929">
    <property type="entry name" value="ABC_TM1F"/>
    <property type="match status" value="1"/>
</dbReference>
<dbReference type="PANTHER" id="PTHR43394:SF4">
    <property type="entry name" value="TOXIN SECRETION ABC TRANSPORTER ATP-BINDING PROTEIN"/>
    <property type="match status" value="1"/>
</dbReference>
<evidence type="ECO:0000256" key="3">
    <source>
        <dbReference type="ARBA" id="ARBA00022989"/>
    </source>
</evidence>
<organism evidence="9 10">
    <name type="scientific">Lacipirellula limnantheis</name>
    <dbReference type="NCBI Taxonomy" id="2528024"/>
    <lineage>
        <taxon>Bacteria</taxon>
        <taxon>Pseudomonadati</taxon>
        <taxon>Planctomycetota</taxon>
        <taxon>Planctomycetia</taxon>
        <taxon>Pirellulales</taxon>
        <taxon>Lacipirellulaceae</taxon>
        <taxon>Lacipirellula</taxon>
    </lineage>
</organism>
<reference evidence="9 10" key="1">
    <citation type="submission" date="2019-02" db="EMBL/GenBank/DDBJ databases">
        <title>Deep-cultivation of Planctomycetes and their phenomic and genomic characterization uncovers novel biology.</title>
        <authorList>
            <person name="Wiegand S."/>
            <person name="Jogler M."/>
            <person name="Boedeker C."/>
            <person name="Pinto D."/>
            <person name="Vollmers J."/>
            <person name="Rivas-Marin E."/>
            <person name="Kohn T."/>
            <person name="Peeters S.H."/>
            <person name="Heuer A."/>
            <person name="Rast P."/>
            <person name="Oberbeckmann S."/>
            <person name="Bunk B."/>
            <person name="Jeske O."/>
            <person name="Meyerdierks A."/>
            <person name="Storesund J.E."/>
            <person name="Kallscheuer N."/>
            <person name="Luecker S."/>
            <person name="Lage O.M."/>
            <person name="Pohl T."/>
            <person name="Merkel B.J."/>
            <person name="Hornburger P."/>
            <person name="Mueller R.-W."/>
            <person name="Bruemmer F."/>
            <person name="Labrenz M."/>
            <person name="Spormann A.M."/>
            <person name="Op den Camp H."/>
            <person name="Overmann J."/>
            <person name="Amann R."/>
            <person name="Jetten M.S.M."/>
            <person name="Mascher T."/>
            <person name="Medema M.H."/>
            <person name="Devos D.P."/>
            <person name="Kaster A.-K."/>
            <person name="Ovreas L."/>
            <person name="Rohde M."/>
            <person name="Galperin M.Y."/>
            <person name="Jogler C."/>
        </authorList>
    </citation>
    <scope>NUCLEOTIDE SEQUENCE [LARGE SCALE GENOMIC DNA]</scope>
    <source>
        <strain evidence="9 10">I41</strain>
    </source>
</reference>
<evidence type="ECO:0000313" key="9">
    <source>
        <dbReference type="EMBL" id="QDT72333.1"/>
    </source>
</evidence>
<evidence type="ECO:0000256" key="2">
    <source>
        <dbReference type="ARBA" id="ARBA00022692"/>
    </source>
</evidence>
<feature type="transmembrane region" description="Helical" evidence="6">
    <location>
        <begin position="320"/>
        <end position="339"/>
    </location>
</feature>
<evidence type="ECO:0000256" key="5">
    <source>
        <dbReference type="SAM" id="MobiDB-lite"/>
    </source>
</evidence>
<evidence type="ECO:0000259" key="7">
    <source>
        <dbReference type="PROSITE" id="PS50893"/>
    </source>
</evidence>
<keyword evidence="2 6" id="KW-0812">Transmembrane</keyword>
<dbReference type="SUPFAM" id="SSF52540">
    <property type="entry name" value="P-loop containing nucleoside triphosphate hydrolases"/>
    <property type="match status" value="1"/>
</dbReference>
<dbReference type="AlphaFoldDB" id="A0A517TVD1"/>
<dbReference type="Gene3D" id="3.40.50.300">
    <property type="entry name" value="P-loop containing nucleotide triphosphate hydrolases"/>
    <property type="match status" value="1"/>
</dbReference>
<dbReference type="Proteomes" id="UP000317909">
    <property type="component" value="Chromosome"/>
</dbReference>
<keyword evidence="9" id="KW-0067">ATP-binding</keyword>
<dbReference type="EMBL" id="CP036339">
    <property type="protein sequence ID" value="QDT72333.1"/>
    <property type="molecule type" value="Genomic_DNA"/>
</dbReference>
<evidence type="ECO:0000259" key="8">
    <source>
        <dbReference type="PROSITE" id="PS50929"/>
    </source>
</evidence>
<dbReference type="GO" id="GO:0016887">
    <property type="term" value="F:ATP hydrolysis activity"/>
    <property type="evidence" value="ECO:0007669"/>
    <property type="project" value="InterPro"/>
</dbReference>
<dbReference type="GO" id="GO:0005524">
    <property type="term" value="F:ATP binding"/>
    <property type="evidence" value="ECO:0007669"/>
    <property type="project" value="UniProtKB-KW"/>
</dbReference>
<keyword evidence="4 6" id="KW-0472">Membrane</keyword>
<protein>
    <submittedName>
        <fullName evidence="9">Beta-(1--&gt;2)glucan export ATP-binding/permease protein NdvA</fullName>
    </submittedName>
</protein>
<dbReference type="PROSITE" id="PS50893">
    <property type="entry name" value="ABC_TRANSPORTER_2"/>
    <property type="match status" value="1"/>
</dbReference>
<dbReference type="PANTHER" id="PTHR43394">
    <property type="entry name" value="ATP-DEPENDENT PERMEASE MDL1, MITOCHONDRIAL"/>
    <property type="match status" value="1"/>
</dbReference>
<evidence type="ECO:0000256" key="6">
    <source>
        <dbReference type="SAM" id="Phobius"/>
    </source>
</evidence>